<keyword evidence="2" id="KW-0285">Flavoprotein</keyword>
<evidence type="ECO:0000256" key="3">
    <source>
        <dbReference type="ARBA" id="ARBA00022827"/>
    </source>
</evidence>
<keyword evidence="5" id="KW-0503">Monooxygenase</keyword>
<dbReference type="PRINTS" id="PR00420">
    <property type="entry name" value="RNGMNOXGNASE"/>
</dbReference>
<comment type="caution">
    <text evidence="7">The sequence shown here is derived from an EMBL/GenBank/DDBJ whole genome shotgun (WGS) entry which is preliminary data.</text>
</comment>
<evidence type="ECO:0000259" key="6">
    <source>
        <dbReference type="Pfam" id="PF01494"/>
    </source>
</evidence>
<dbReference type="Pfam" id="PF01494">
    <property type="entry name" value="FAD_binding_3"/>
    <property type="match status" value="1"/>
</dbReference>
<dbReference type="Gene3D" id="3.50.50.60">
    <property type="entry name" value="FAD/NAD(P)-binding domain"/>
    <property type="match status" value="1"/>
</dbReference>
<feature type="domain" description="FAD-binding" evidence="6">
    <location>
        <begin position="311"/>
        <end position="379"/>
    </location>
</feature>
<dbReference type="AlphaFoldDB" id="A0AAD9SPA3"/>
<evidence type="ECO:0000256" key="2">
    <source>
        <dbReference type="ARBA" id="ARBA00022630"/>
    </source>
</evidence>
<dbReference type="EMBL" id="JAUJFL010000001">
    <property type="protein sequence ID" value="KAK2614016.1"/>
    <property type="molecule type" value="Genomic_DNA"/>
</dbReference>
<dbReference type="InterPro" id="IPR036188">
    <property type="entry name" value="FAD/NAD-bd_sf"/>
</dbReference>
<evidence type="ECO:0000256" key="5">
    <source>
        <dbReference type="ARBA" id="ARBA00023033"/>
    </source>
</evidence>
<gene>
    <name evidence="7" type="ORF">N8I77_000877</name>
</gene>
<accession>A0AAD9SPA3</accession>
<evidence type="ECO:0000313" key="7">
    <source>
        <dbReference type="EMBL" id="KAK2614016.1"/>
    </source>
</evidence>
<dbReference type="Proteomes" id="UP001265746">
    <property type="component" value="Unassembled WGS sequence"/>
</dbReference>
<dbReference type="PANTHER" id="PTHR47178:SF2">
    <property type="entry name" value="FAD-BINDING DOMAIN-CONTAINING PROTEIN"/>
    <property type="match status" value="1"/>
</dbReference>
<protein>
    <recommendedName>
        <fullName evidence="6">FAD-binding domain-containing protein</fullName>
    </recommendedName>
</protein>
<sequence length="423" mass="46991">MSSIAMSDFKVLIIGGGNCGLAIATGLEQAGINYTIFERESQYDFYNRPRDWGMLLHWGQEYLIKLLPDHLVTHLREVRCDPRLNDHDASLKGVPFVDAFTGDVIAEIPMQGVNRVSRMKLRRFLTEGQNLNIEFGKTISHLSVCPQGNVTAKFRDGTSESGDLVVGCDGSHSIVREFLVGAENAKLQPVDLTMINFPLGGYTVDEAHLLQTLHPIFKIAAHPERPGNAILAALDIADPEDATSWKFQNYIGWWGPPYAKDLQDMKTRVKYYKSFISSFCEPFRTAGLKLGDEVTIPVYPGQQWAPNMPWDNRGGRVTLAGDAAHSMVPQRGQGLNNALQDAAHLVDAIKSVLITQQHTLKDAIDAYENEMKPRGSREVHLSLEQARKASSSKAIKESPIFKIGWKPVKVPNHQKQTDTAACN</sequence>
<proteinExistence type="predicted"/>
<comment type="cofactor">
    <cofactor evidence="1">
        <name>FAD</name>
        <dbReference type="ChEBI" id="CHEBI:57692"/>
    </cofactor>
</comment>
<dbReference type="GO" id="GO:0004497">
    <property type="term" value="F:monooxygenase activity"/>
    <property type="evidence" value="ECO:0007669"/>
    <property type="project" value="UniProtKB-KW"/>
</dbReference>
<dbReference type="SUPFAM" id="SSF51905">
    <property type="entry name" value="FAD/NAD(P)-binding domain"/>
    <property type="match status" value="1"/>
</dbReference>
<keyword evidence="3" id="KW-0274">FAD</keyword>
<keyword evidence="4" id="KW-0560">Oxidoreductase</keyword>
<dbReference type="GO" id="GO:0071949">
    <property type="term" value="F:FAD binding"/>
    <property type="evidence" value="ECO:0007669"/>
    <property type="project" value="InterPro"/>
</dbReference>
<evidence type="ECO:0000256" key="1">
    <source>
        <dbReference type="ARBA" id="ARBA00001974"/>
    </source>
</evidence>
<name>A0AAD9SPA3_PHOAM</name>
<evidence type="ECO:0000256" key="4">
    <source>
        <dbReference type="ARBA" id="ARBA00023002"/>
    </source>
</evidence>
<dbReference type="PANTHER" id="PTHR47178">
    <property type="entry name" value="MONOOXYGENASE, FAD-BINDING"/>
    <property type="match status" value="1"/>
</dbReference>
<keyword evidence="8" id="KW-1185">Reference proteome</keyword>
<evidence type="ECO:0000313" key="8">
    <source>
        <dbReference type="Proteomes" id="UP001265746"/>
    </source>
</evidence>
<reference evidence="7" key="1">
    <citation type="submission" date="2023-06" db="EMBL/GenBank/DDBJ databases">
        <authorList>
            <person name="Noh H."/>
        </authorList>
    </citation>
    <scope>NUCLEOTIDE SEQUENCE</scope>
    <source>
        <strain evidence="7">DUCC20226</strain>
    </source>
</reference>
<organism evidence="7 8">
    <name type="scientific">Phomopsis amygdali</name>
    <name type="common">Fusicoccum amygdali</name>
    <dbReference type="NCBI Taxonomy" id="1214568"/>
    <lineage>
        <taxon>Eukaryota</taxon>
        <taxon>Fungi</taxon>
        <taxon>Dikarya</taxon>
        <taxon>Ascomycota</taxon>
        <taxon>Pezizomycotina</taxon>
        <taxon>Sordariomycetes</taxon>
        <taxon>Sordariomycetidae</taxon>
        <taxon>Diaporthales</taxon>
        <taxon>Diaporthaceae</taxon>
        <taxon>Diaporthe</taxon>
    </lineage>
</organism>
<dbReference type="InterPro" id="IPR002938">
    <property type="entry name" value="FAD-bd"/>
</dbReference>